<dbReference type="SUPFAM" id="SSF54211">
    <property type="entry name" value="Ribosomal protein S5 domain 2-like"/>
    <property type="match status" value="1"/>
</dbReference>
<keyword evidence="3 6" id="KW-0255">Endonuclease</keyword>
<dbReference type="GO" id="GO:0004526">
    <property type="term" value="F:ribonuclease P activity"/>
    <property type="evidence" value="ECO:0007669"/>
    <property type="project" value="UniProtKB-UniRule"/>
</dbReference>
<dbReference type="GO" id="GO:0030677">
    <property type="term" value="C:ribonuclease P complex"/>
    <property type="evidence" value="ECO:0007669"/>
    <property type="project" value="TreeGrafter"/>
</dbReference>
<gene>
    <name evidence="6 8" type="primary">rnpA</name>
    <name evidence="8" type="ORF">JF625_26520</name>
</gene>
<proteinExistence type="inferred from homology"/>
<dbReference type="HAMAP" id="MF_00227">
    <property type="entry name" value="RNase_P"/>
    <property type="match status" value="1"/>
</dbReference>
<reference evidence="8" key="1">
    <citation type="submission" date="2020-06" db="EMBL/GenBank/DDBJ databases">
        <title>Stable isotope informed genome-resolved metagenomics uncovers potential trophic interactions in rhizosphere soil.</title>
        <authorList>
            <person name="Starr E.P."/>
            <person name="Shi S."/>
            <person name="Blazewicz S.J."/>
            <person name="Koch B.J."/>
            <person name="Probst A.J."/>
            <person name="Hungate B.A."/>
            <person name="Pett-Ridge J."/>
            <person name="Firestone M.K."/>
            <person name="Banfield J.F."/>
        </authorList>
    </citation>
    <scope>NUCLEOTIDE SEQUENCE</scope>
    <source>
        <strain evidence="8">YM_69_17</strain>
    </source>
</reference>
<organism evidence="8 9">
    <name type="scientific">Inquilinus limosus</name>
    <dbReference type="NCBI Taxonomy" id="171674"/>
    <lineage>
        <taxon>Bacteria</taxon>
        <taxon>Pseudomonadati</taxon>
        <taxon>Pseudomonadota</taxon>
        <taxon>Alphaproteobacteria</taxon>
        <taxon>Rhodospirillales</taxon>
        <taxon>Rhodospirillaceae</taxon>
        <taxon>Inquilinus</taxon>
    </lineage>
</organism>
<dbReference type="InterPro" id="IPR014721">
    <property type="entry name" value="Ribsml_uS5_D2-typ_fold_subgr"/>
</dbReference>
<dbReference type="InterPro" id="IPR000100">
    <property type="entry name" value="RNase_P"/>
</dbReference>
<comment type="subunit">
    <text evidence="6">Consists of a catalytic RNA component (M1 or rnpB) and a protein subunit.</text>
</comment>
<dbReference type="GO" id="GO:0000049">
    <property type="term" value="F:tRNA binding"/>
    <property type="evidence" value="ECO:0007669"/>
    <property type="project" value="UniProtKB-UniRule"/>
</dbReference>
<evidence type="ECO:0000256" key="6">
    <source>
        <dbReference type="HAMAP-Rule" id="MF_00227"/>
    </source>
</evidence>
<dbReference type="PANTHER" id="PTHR33992:SF1">
    <property type="entry name" value="RIBONUCLEASE P PROTEIN COMPONENT"/>
    <property type="match status" value="1"/>
</dbReference>
<dbReference type="EC" id="3.1.26.5" evidence="6 7"/>
<dbReference type="GO" id="GO:0001682">
    <property type="term" value="P:tRNA 5'-leader removal"/>
    <property type="evidence" value="ECO:0007669"/>
    <property type="project" value="UniProtKB-UniRule"/>
</dbReference>
<dbReference type="EMBL" id="JAEKLZ010000441">
    <property type="protein sequence ID" value="MBW8728688.1"/>
    <property type="molecule type" value="Genomic_DNA"/>
</dbReference>
<evidence type="ECO:0000256" key="5">
    <source>
        <dbReference type="ARBA" id="ARBA00022884"/>
    </source>
</evidence>
<keyword evidence="5 6" id="KW-0694">RNA-binding</keyword>
<keyword evidence="4 6" id="KW-0378">Hydrolase</keyword>
<comment type="function">
    <text evidence="6">RNaseP catalyzes the removal of the 5'-leader sequence from pre-tRNA to produce the mature 5'-terminus. It can also cleave other RNA substrates such as 4.5S RNA. The protein component plays an auxiliary but essential role in vivo by binding to the 5'-leader sequence and broadening the substrate specificity of the ribozyme.</text>
</comment>
<dbReference type="InterPro" id="IPR020568">
    <property type="entry name" value="Ribosomal_Su5_D2-typ_SF"/>
</dbReference>
<evidence type="ECO:0000313" key="8">
    <source>
        <dbReference type="EMBL" id="MBW8728688.1"/>
    </source>
</evidence>
<evidence type="ECO:0000256" key="4">
    <source>
        <dbReference type="ARBA" id="ARBA00022801"/>
    </source>
</evidence>
<evidence type="ECO:0000313" key="9">
    <source>
        <dbReference type="Proteomes" id="UP000700706"/>
    </source>
</evidence>
<protein>
    <recommendedName>
        <fullName evidence="6 7">Ribonuclease P protein component</fullName>
        <shortName evidence="6">RNase P protein</shortName>
        <shortName evidence="6">RNaseP protein</shortName>
        <ecNumber evidence="6 7">3.1.26.5</ecNumber>
    </recommendedName>
    <alternativeName>
        <fullName evidence="6">Protein C5</fullName>
    </alternativeName>
</protein>
<dbReference type="Proteomes" id="UP000700706">
    <property type="component" value="Unassembled WGS sequence"/>
</dbReference>
<comment type="similarity">
    <text evidence="6">Belongs to the RnpA family.</text>
</comment>
<evidence type="ECO:0000256" key="1">
    <source>
        <dbReference type="ARBA" id="ARBA00022694"/>
    </source>
</evidence>
<evidence type="ECO:0000256" key="2">
    <source>
        <dbReference type="ARBA" id="ARBA00022722"/>
    </source>
</evidence>
<keyword evidence="1 6" id="KW-0819">tRNA processing</keyword>
<dbReference type="Pfam" id="PF00825">
    <property type="entry name" value="Ribonuclease_P"/>
    <property type="match status" value="1"/>
</dbReference>
<accession>A0A952FPL4</accession>
<dbReference type="GO" id="GO:0042781">
    <property type="term" value="F:3'-tRNA processing endoribonuclease activity"/>
    <property type="evidence" value="ECO:0007669"/>
    <property type="project" value="TreeGrafter"/>
</dbReference>
<evidence type="ECO:0000256" key="7">
    <source>
        <dbReference type="NCBIfam" id="TIGR00188"/>
    </source>
</evidence>
<keyword evidence="2 6" id="KW-0540">Nuclease</keyword>
<dbReference type="AlphaFoldDB" id="A0A952FPL4"/>
<comment type="caution">
    <text evidence="8">The sequence shown here is derived from an EMBL/GenBank/DDBJ whole genome shotgun (WGS) entry which is preliminary data.</text>
</comment>
<sequence length="146" mass="15771">MRVRLDDPSLIRLGRLKKRAEFLAVAGTRRKWAQPGVIVQLRRWDQAGTDIEATAGCDLRVGYTASRKVGNSVARNRARRRLRAAAAEVLGRRAAPGLDLVLIARGETIRRPFTDLVADLDRALQKLGAVRPAPEVGGVEAGGAAA</sequence>
<dbReference type="NCBIfam" id="TIGR00188">
    <property type="entry name" value="rnpA"/>
    <property type="match status" value="1"/>
</dbReference>
<dbReference type="PANTHER" id="PTHR33992">
    <property type="entry name" value="RIBONUCLEASE P PROTEIN COMPONENT"/>
    <property type="match status" value="1"/>
</dbReference>
<name>A0A952FPL4_9PROT</name>
<evidence type="ECO:0000256" key="3">
    <source>
        <dbReference type="ARBA" id="ARBA00022759"/>
    </source>
</evidence>
<dbReference type="Gene3D" id="3.30.230.10">
    <property type="match status" value="1"/>
</dbReference>
<comment type="catalytic activity">
    <reaction evidence="6">
        <text>Endonucleolytic cleavage of RNA, removing 5'-extranucleotides from tRNA precursor.</text>
        <dbReference type="EC" id="3.1.26.5"/>
    </reaction>
</comment>